<evidence type="ECO:0000313" key="2">
    <source>
        <dbReference type="Proteomes" id="UP000712600"/>
    </source>
</evidence>
<accession>A0A8S9RCG0</accession>
<comment type="caution">
    <text evidence="1">The sequence shown here is derived from an EMBL/GenBank/DDBJ whole genome shotgun (WGS) entry which is preliminary data.</text>
</comment>
<protein>
    <submittedName>
        <fullName evidence="1">Uncharacterized protein</fullName>
    </submittedName>
</protein>
<reference evidence="1" key="1">
    <citation type="submission" date="2019-12" db="EMBL/GenBank/DDBJ databases">
        <title>Genome sequencing and annotation of Brassica cretica.</title>
        <authorList>
            <person name="Studholme D.J."/>
            <person name="Sarris P."/>
        </authorList>
    </citation>
    <scope>NUCLEOTIDE SEQUENCE</scope>
    <source>
        <strain evidence="1">PFS-109/04</strain>
        <tissue evidence="1">Leaf</tissue>
    </source>
</reference>
<organism evidence="1 2">
    <name type="scientific">Brassica cretica</name>
    <name type="common">Mustard</name>
    <dbReference type="NCBI Taxonomy" id="69181"/>
    <lineage>
        <taxon>Eukaryota</taxon>
        <taxon>Viridiplantae</taxon>
        <taxon>Streptophyta</taxon>
        <taxon>Embryophyta</taxon>
        <taxon>Tracheophyta</taxon>
        <taxon>Spermatophyta</taxon>
        <taxon>Magnoliopsida</taxon>
        <taxon>eudicotyledons</taxon>
        <taxon>Gunneridae</taxon>
        <taxon>Pentapetalae</taxon>
        <taxon>rosids</taxon>
        <taxon>malvids</taxon>
        <taxon>Brassicales</taxon>
        <taxon>Brassicaceae</taxon>
        <taxon>Brassiceae</taxon>
        <taxon>Brassica</taxon>
    </lineage>
</organism>
<dbReference type="AlphaFoldDB" id="A0A8S9RCG0"/>
<dbReference type="EMBL" id="QGKX02000095">
    <property type="protein sequence ID" value="KAF3570437.1"/>
    <property type="molecule type" value="Genomic_DNA"/>
</dbReference>
<sequence length="140" mass="15248">MLLVRSLCRTAAAASVATLRSLRSAPPNQLLRNRSLLTGGFFAVSSFPSNRTPYAGQGSLDSAPMVEKLSGYLPLALSTLWSLYDYPPARYPVALFGIIVAGWEAGSMRWMGDGSILSVRKKTRWKDGEDGRLVVPFNPI</sequence>
<evidence type="ECO:0000313" key="1">
    <source>
        <dbReference type="EMBL" id="KAF3570437.1"/>
    </source>
</evidence>
<gene>
    <name evidence="1" type="ORF">F2Q69_00058553</name>
</gene>
<dbReference type="Proteomes" id="UP000712600">
    <property type="component" value="Unassembled WGS sequence"/>
</dbReference>
<name>A0A8S9RCG0_BRACR</name>
<proteinExistence type="predicted"/>